<dbReference type="EMBL" id="OX451736">
    <property type="protein sequence ID" value="CAI8588607.1"/>
    <property type="molecule type" value="Genomic_DNA"/>
</dbReference>
<accession>A0AAV0YSZ8</accession>
<protein>
    <recommendedName>
        <fullName evidence="1">VAN3-binding protein-like auxin canalisation domain-containing protein</fullName>
    </recommendedName>
</protein>
<dbReference type="Proteomes" id="UP001157006">
    <property type="component" value="Chromosome 1L"/>
</dbReference>
<dbReference type="PANTHER" id="PTHR31351:SF2">
    <property type="entry name" value="PHOSPHOINOSITIDE BINDING PROTEIN"/>
    <property type="match status" value="1"/>
</dbReference>
<dbReference type="InterPro" id="IPR040269">
    <property type="entry name" value="VAB"/>
</dbReference>
<evidence type="ECO:0000313" key="3">
    <source>
        <dbReference type="Proteomes" id="UP001157006"/>
    </source>
</evidence>
<sequence>MVKVQAEIITSLCSDPSSMGHVKSCVNQQGPPCKAKYSWVTDNKAVAWLRETTGAVAKASLHRAIVTAYGPKPGGEMPIEPRASWFSLKCVEAQQLTGHLGVKHCFDAGRESGHIHYYINDDNNKDDIATSYASTDDAILINFGMNCNRKHKQESREMGLERNLKPNDMAYVAVATAASLVASHCLEIAEYMGAEHEQIATAVDSAINAKTNGDIRTLTAGAATSLRGAATLNARLKRGIRATTIPPIEDKCGEAKKASILTALDFVFQGGVLLKRTRKCNWLKNKYLHSLTNHVFRF</sequence>
<evidence type="ECO:0000259" key="1">
    <source>
        <dbReference type="Pfam" id="PF05703"/>
    </source>
</evidence>
<evidence type="ECO:0000313" key="2">
    <source>
        <dbReference type="EMBL" id="CAI8588607.1"/>
    </source>
</evidence>
<name>A0AAV0YSZ8_VICFA</name>
<proteinExistence type="predicted"/>
<reference evidence="2 3" key="1">
    <citation type="submission" date="2023-01" db="EMBL/GenBank/DDBJ databases">
        <authorList>
            <person name="Kreplak J."/>
        </authorList>
    </citation>
    <scope>NUCLEOTIDE SEQUENCE [LARGE SCALE GENOMIC DNA]</scope>
</reference>
<dbReference type="Pfam" id="PF05703">
    <property type="entry name" value="Auxin_canalis"/>
    <property type="match status" value="1"/>
</dbReference>
<dbReference type="AlphaFoldDB" id="A0AAV0YSZ8"/>
<dbReference type="InterPro" id="IPR008546">
    <property type="entry name" value="VAN3-bd-like_auxin_canal"/>
</dbReference>
<keyword evidence="3" id="KW-1185">Reference proteome</keyword>
<feature type="domain" description="VAN3-binding protein-like auxin canalisation" evidence="1">
    <location>
        <begin position="170"/>
        <end position="250"/>
    </location>
</feature>
<dbReference type="PANTHER" id="PTHR31351">
    <property type="entry name" value="EXPRESSED PROTEIN"/>
    <property type="match status" value="1"/>
</dbReference>
<organism evidence="2 3">
    <name type="scientific">Vicia faba</name>
    <name type="common">Broad bean</name>
    <name type="synonym">Faba vulgaris</name>
    <dbReference type="NCBI Taxonomy" id="3906"/>
    <lineage>
        <taxon>Eukaryota</taxon>
        <taxon>Viridiplantae</taxon>
        <taxon>Streptophyta</taxon>
        <taxon>Embryophyta</taxon>
        <taxon>Tracheophyta</taxon>
        <taxon>Spermatophyta</taxon>
        <taxon>Magnoliopsida</taxon>
        <taxon>eudicotyledons</taxon>
        <taxon>Gunneridae</taxon>
        <taxon>Pentapetalae</taxon>
        <taxon>rosids</taxon>
        <taxon>fabids</taxon>
        <taxon>Fabales</taxon>
        <taxon>Fabaceae</taxon>
        <taxon>Papilionoideae</taxon>
        <taxon>50 kb inversion clade</taxon>
        <taxon>NPAAA clade</taxon>
        <taxon>Hologalegina</taxon>
        <taxon>IRL clade</taxon>
        <taxon>Fabeae</taxon>
        <taxon>Vicia</taxon>
    </lineage>
</organism>
<gene>
    <name evidence="2" type="ORF">VFH_I355240</name>
</gene>